<dbReference type="SUPFAM" id="SSF82185">
    <property type="entry name" value="Histone H3 K4-specific methyltransferase SET7/9 N-terminal domain"/>
    <property type="match status" value="2"/>
</dbReference>
<feature type="signal peptide" evidence="3">
    <location>
        <begin position="1"/>
        <end position="24"/>
    </location>
</feature>
<dbReference type="OrthoDB" id="2065331at2"/>
<feature type="domain" description="PEGA" evidence="4">
    <location>
        <begin position="125"/>
        <end position="190"/>
    </location>
</feature>
<evidence type="ECO:0000313" key="5">
    <source>
        <dbReference type="EMBL" id="EON93955.1"/>
    </source>
</evidence>
<dbReference type="eggNOG" id="COG4642">
    <property type="taxonomic scope" value="Bacteria"/>
</dbReference>
<evidence type="ECO:0000256" key="1">
    <source>
        <dbReference type="ARBA" id="ARBA00022737"/>
    </source>
</evidence>
<dbReference type="Gene3D" id="2.20.110.10">
    <property type="entry name" value="Histone H3 K4-specific methyltransferase SET7/9 N-terminal domain"/>
    <property type="match status" value="3"/>
</dbReference>
<feature type="region of interest" description="Disordered" evidence="2">
    <location>
        <begin position="47"/>
        <end position="71"/>
    </location>
</feature>
<dbReference type="RefSeq" id="WP_012136054.1">
    <property type="nucleotide sequence ID" value="NZ_KE007306.1"/>
</dbReference>
<dbReference type="InterPro" id="IPR003409">
    <property type="entry name" value="MORN"/>
</dbReference>
<evidence type="ECO:0000259" key="4">
    <source>
        <dbReference type="Pfam" id="PF08308"/>
    </source>
</evidence>
<gene>
    <name evidence="5" type="ORF">MARLIPOL_00348</name>
</gene>
<dbReference type="SMART" id="SM00698">
    <property type="entry name" value="MORN"/>
    <property type="match status" value="6"/>
</dbReference>
<accession>R8B5S0</accession>
<dbReference type="GO" id="GO:0005829">
    <property type="term" value="C:cytosol"/>
    <property type="evidence" value="ECO:0007669"/>
    <property type="project" value="TreeGrafter"/>
</dbReference>
<feature type="region of interest" description="Disordered" evidence="2">
    <location>
        <begin position="89"/>
        <end position="124"/>
    </location>
</feature>
<organism evidence="5 6">
    <name type="scientific">Marinobacter lipolyticus SM19</name>
    <dbReference type="NCBI Taxonomy" id="1318628"/>
    <lineage>
        <taxon>Bacteria</taxon>
        <taxon>Pseudomonadati</taxon>
        <taxon>Pseudomonadota</taxon>
        <taxon>Gammaproteobacteria</taxon>
        <taxon>Pseudomonadales</taxon>
        <taxon>Marinobacteraceae</taxon>
        <taxon>Marinobacter</taxon>
    </lineage>
</organism>
<feature type="chain" id="PRO_5004451767" description="PEGA domain-containing protein" evidence="3">
    <location>
        <begin position="25"/>
        <end position="386"/>
    </location>
</feature>
<sequence>MVDARPLLFVNALALMLMVTAGFASIRQDAPSVEALVAEPEAPKTILADTDAEPENTPPPPDTPHIETANMTPPPVEVEVEVRNLPDVEPFTIDSTPEPSDTVALAEPTAAPEPQPDPQPTPTTATLVLRSNVVGDNVTINGRDYGSTRLDLELEPGKYDVTISKTGFKPWSQSVAMKAGQEKTLTGRLKAYTTVNFREGTWIGGVKTGDGTYQNRDGLHYEGHFIDGEFHGQGTLTRANGDILTGEWSEGRLNGHGSLTTANGTLYVGGFRDGEFHGQGSLTYADGRHYEGEFSNGDFHGSGAEVFADGKKYEGGYIDGKFHGKGLLRNPNGSSIEATFKHGEPYGQVRLTTAAGEVFTARTTEPGVCYRDKSYRATQCPQLEGW</sequence>
<reference evidence="5 6" key="1">
    <citation type="journal article" date="2013" name="Genome Announc.">
        <title>Draft Genome Sequence of the Moderately Halophilic Bacterium Marinobacter lipolyticus Strain SM19.</title>
        <authorList>
            <person name="Papke R.T."/>
            <person name="de la Haba R.R."/>
            <person name="Infante-Dominguez C."/>
            <person name="Perez D."/>
            <person name="Sanchez-Porro C."/>
            <person name="Lapierre P."/>
            <person name="Ventosa A."/>
        </authorList>
    </citation>
    <scope>NUCLEOTIDE SEQUENCE [LARGE SCALE GENOMIC DNA]</scope>
    <source>
        <strain evidence="5 6">SM19</strain>
    </source>
</reference>
<keyword evidence="3" id="KW-0732">Signal</keyword>
<dbReference type="HOGENOM" id="CLU_626716_0_0_6"/>
<proteinExistence type="predicted"/>
<evidence type="ECO:0000256" key="3">
    <source>
        <dbReference type="SAM" id="SignalP"/>
    </source>
</evidence>
<keyword evidence="6" id="KW-1185">Reference proteome</keyword>
<dbReference type="EMBL" id="ASAD01000002">
    <property type="protein sequence ID" value="EON93955.1"/>
    <property type="molecule type" value="Genomic_DNA"/>
</dbReference>
<comment type="caution">
    <text evidence="5">The sequence shown here is derived from an EMBL/GenBank/DDBJ whole genome shotgun (WGS) entry which is preliminary data.</text>
</comment>
<dbReference type="PANTHER" id="PTHR43215">
    <property type="entry name" value="RADIAL SPOKE HEAD 1 HOMOLOG"/>
    <property type="match status" value="1"/>
</dbReference>
<evidence type="ECO:0000256" key="2">
    <source>
        <dbReference type="SAM" id="MobiDB-lite"/>
    </source>
</evidence>
<keyword evidence="1" id="KW-0677">Repeat</keyword>
<protein>
    <recommendedName>
        <fullName evidence="4">PEGA domain-containing protein</fullName>
    </recommendedName>
</protein>
<dbReference type="STRING" id="1318628.MARLIPOL_00348"/>
<dbReference type="InterPro" id="IPR013229">
    <property type="entry name" value="PEGA"/>
</dbReference>
<dbReference type="PANTHER" id="PTHR43215:SF14">
    <property type="entry name" value="RADIAL SPOKE HEAD 1 HOMOLOG"/>
    <property type="match status" value="1"/>
</dbReference>
<name>R8B5S0_9GAMM</name>
<dbReference type="PATRIC" id="fig|1318628.3.peg.69"/>
<dbReference type="AlphaFoldDB" id="R8B5S0"/>
<feature type="compositionally biased region" description="Pro residues" evidence="2">
    <location>
        <begin position="111"/>
        <end position="121"/>
    </location>
</feature>
<evidence type="ECO:0000313" key="6">
    <source>
        <dbReference type="Proteomes" id="UP000016540"/>
    </source>
</evidence>
<dbReference type="Pfam" id="PF02493">
    <property type="entry name" value="MORN"/>
    <property type="match status" value="6"/>
</dbReference>
<dbReference type="Proteomes" id="UP000016540">
    <property type="component" value="Unassembled WGS sequence"/>
</dbReference>
<dbReference type="Pfam" id="PF08308">
    <property type="entry name" value="PEGA"/>
    <property type="match status" value="1"/>
</dbReference>